<dbReference type="GO" id="GO:0016540">
    <property type="term" value="P:protein autoprocessing"/>
    <property type="evidence" value="ECO:0007669"/>
    <property type="project" value="UniProtKB-UniRule"/>
</dbReference>
<feature type="region of interest" description="Disordered" evidence="12">
    <location>
        <begin position="1038"/>
        <end position="1057"/>
    </location>
</feature>
<feature type="region of interest" description="Disordered" evidence="12">
    <location>
        <begin position="209"/>
        <end position="246"/>
    </location>
</feature>
<comment type="similarity">
    <text evidence="11">Belongs to the phosphatidylserine decarboxylase family. PSD-B subfamily. Eukaryotic type II sub-subfamily.</text>
</comment>
<dbReference type="HAMAP" id="MF_00663">
    <property type="entry name" value="PS_decarb_PSD_B_type2"/>
    <property type="match status" value="1"/>
</dbReference>
<comment type="function">
    <text evidence="11">Catalyzes the formation of phosphatidylethanolamine (PtdEtn) from phosphatidylserine (PtdSer). Plays a central role in phospholipid metabolism and in the interorganelle trafficking of phosphatidylserine.</text>
</comment>
<keyword evidence="11" id="KW-0967">Endosome</keyword>
<feature type="compositionally biased region" description="Polar residues" evidence="12">
    <location>
        <begin position="212"/>
        <end position="228"/>
    </location>
</feature>
<comment type="pathway">
    <text evidence="1">Lipid metabolism.</text>
</comment>
<dbReference type="Proteomes" id="UP000000709">
    <property type="component" value="Unassembled WGS sequence"/>
</dbReference>
<feature type="modified residue" description="Pyruvic acid (Ser); by autocatalysis" evidence="11">
    <location>
        <position position="938"/>
    </location>
</feature>
<comment type="catalytic activity">
    <reaction evidence="11">
        <text>a 1,2-diacyl-sn-glycero-3-phospho-L-serine + H(+) = a 1,2-diacyl-sn-glycero-3-phosphoethanolamine + CO2</text>
        <dbReference type="Rhea" id="RHEA:20828"/>
        <dbReference type="ChEBI" id="CHEBI:15378"/>
        <dbReference type="ChEBI" id="CHEBI:16526"/>
        <dbReference type="ChEBI" id="CHEBI:57262"/>
        <dbReference type="ChEBI" id="CHEBI:64612"/>
        <dbReference type="EC" id="4.1.1.65"/>
    </reaction>
</comment>
<keyword evidence="5 11" id="KW-0472">Membrane</keyword>
<evidence type="ECO:0000313" key="14">
    <source>
        <dbReference type="EMBL" id="EGW31095.1"/>
    </source>
</evidence>
<feature type="domain" description="C2" evidence="13">
    <location>
        <begin position="301"/>
        <end position="423"/>
    </location>
</feature>
<feature type="chain" id="PRO_5023387488" description="Phosphatidylserine decarboxylase 2 alpha chain" evidence="11">
    <location>
        <begin position="938"/>
        <end position="1057"/>
    </location>
</feature>
<dbReference type="InterPro" id="IPR003817">
    <property type="entry name" value="PS_Dcarbxylase"/>
</dbReference>
<dbReference type="GO" id="GO:0000139">
    <property type="term" value="C:Golgi membrane"/>
    <property type="evidence" value="ECO:0007669"/>
    <property type="project" value="UniProtKB-SubCell"/>
</dbReference>
<evidence type="ECO:0000313" key="15">
    <source>
        <dbReference type="Proteomes" id="UP000000709"/>
    </source>
</evidence>
<dbReference type="GO" id="GO:0004609">
    <property type="term" value="F:phosphatidylserine decarboxylase activity"/>
    <property type="evidence" value="ECO:0007669"/>
    <property type="project" value="UniProtKB-UniRule"/>
</dbReference>
<dbReference type="InterPro" id="IPR033179">
    <property type="entry name" value="PSD_type2_pro"/>
</dbReference>
<dbReference type="PROSITE" id="PS50004">
    <property type="entry name" value="C2"/>
    <property type="match status" value="2"/>
</dbReference>
<feature type="chain" id="PRO_5023387489" description="Phosphatidylserine decarboxylase 2 beta chain" evidence="11">
    <location>
        <begin position="1"/>
        <end position="937"/>
    </location>
</feature>
<dbReference type="RefSeq" id="XP_007377128.1">
    <property type="nucleotide sequence ID" value="XM_007377066.1"/>
</dbReference>
<evidence type="ECO:0000256" key="12">
    <source>
        <dbReference type="SAM" id="MobiDB-lite"/>
    </source>
</evidence>
<gene>
    <name evidence="11" type="primary">PSD2</name>
    <name evidence="14" type="ORF">SPAPADRAFT_156773</name>
</gene>
<proteinExistence type="inferred from homology"/>
<dbReference type="FunCoup" id="G3ASH7">
    <property type="interactions" value="161"/>
</dbReference>
<dbReference type="GO" id="GO:0005795">
    <property type="term" value="C:Golgi stack"/>
    <property type="evidence" value="ECO:0007669"/>
    <property type="project" value="UniProtKB-UniRule"/>
</dbReference>
<dbReference type="InterPro" id="IPR035892">
    <property type="entry name" value="C2_domain_sf"/>
</dbReference>
<dbReference type="SUPFAM" id="SSF49562">
    <property type="entry name" value="C2 domain (Calcium/lipid-binding domain, CaLB)"/>
    <property type="match status" value="2"/>
</dbReference>
<feature type="active site" description="Schiff-base intermediate with substrate; via pyruvic acid; for decarboxylase activity" evidence="11">
    <location>
        <position position="938"/>
    </location>
</feature>
<evidence type="ECO:0000256" key="11">
    <source>
        <dbReference type="HAMAP-Rule" id="MF_03209"/>
    </source>
</evidence>
<keyword evidence="11" id="KW-0333">Golgi apparatus</keyword>
<dbReference type="GeneID" id="18871058"/>
<dbReference type="STRING" id="619300.G3ASH7"/>
<comment type="PTM">
    <text evidence="11">Is synthesized initially as an inactive proenzyme. Formation of the active enzyme involves a self-maturation process in which the active site pyruvoyl group is generated from an internal serine residue via an autocatalytic post-translational modification. Two non-identical subunits are generated from the proenzyme in this reaction, and the pyruvate is formed at the N-terminus of the alpha chain, which is derived from the carboxyl end of the proenzyme. The autoendoproteolytic cleavage occurs by a canonical serine protease mechanism, in which the side chain hydroxyl group of the serine supplies its oxygen atom to form the C-terminus of the beta chain, while the remainder of the serine residue undergoes an oxidative deamination to produce ammonia and the pyruvoyl prosthetic group on the alpha chain. During this reaction, the Ser that is part of the protease active site of the proenzyme becomes the pyruvoyl prosthetic group, which constitutes an essential element of the active site of the mature decarboxylase.</text>
</comment>
<dbReference type="SMART" id="SM00239">
    <property type="entry name" value="C2"/>
    <property type="match status" value="2"/>
</dbReference>
<dbReference type="GO" id="GO:0006646">
    <property type="term" value="P:phosphatidylethanolamine biosynthetic process"/>
    <property type="evidence" value="ECO:0007669"/>
    <property type="project" value="UniProtKB-UniRule"/>
</dbReference>
<feature type="domain" description="C2" evidence="13">
    <location>
        <begin position="19"/>
        <end position="149"/>
    </location>
</feature>
<dbReference type="InterPro" id="IPR033177">
    <property type="entry name" value="PSD-B"/>
</dbReference>
<feature type="site" description="Cleavage (non-hydrolytic); by autocatalysis" evidence="11">
    <location>
        <begin position="937"/>
        <end position="938"/>
    </location>
</feature>
<feature type="active site" description="Charge relay system; for autoendoproteolytic cleavage activity" evidence="11">
    <location>
        <position position="789"/>
    </location>
</feature>
<evidence type="ECO:0000256" key="7">
    <source>
        <dbReference type="ARBA" id="ARBA00023209"/>
    </source>
</evidence>
<evidence type="ECO:0000256" key="10">
    <source>
        <dbReference type="ARBA" id="ARBA00023317"/>
    </source>
</evidence>
<evidence type="ECO:0000256" key="6">
    <source>
        <dbReference type="ARBA" id="ARBA00023145"/>
    </source>
</evidence>
<keyword evidence="4 11" id="KW-0443">Lipid metabolism</keyword>
<dbReference type="InParanoid" id="G3ASH7"/>
<dbReference type="HOGENOM" id="CLU_002661_0_0_1"/>
<keyword evidence="2 11" id="KW-0444">Lipid biosynthesis</keyword>
<protein>
    <recommendedName>
        <fullName evidence="11">Phosphatidylserine decarboxylase proenzyme 2</fullName>
        <ecNumber evidence="11">4.1.1.65</ecNumber>
    </recommendedName>
    <component>
        <recommendedName>
            <fullName evidence="11">Phosphatidylserine decarboxylase 2 beta chain</fullName>
        </recommendedName>
    </component>
    <component>
        <recommendedName>
            <fullName evidence="11">Phosphatidylserine decarboxylase 2 alpha chain</fullName>
        </recommendedName>
    </component>
</protein>
<feature type="active site" description="Charge relay system; for autoendoproteolytic cleavage activity" evidence="11">
    <location>
        <position position="938"/>
    </location>
</feature>
<comment type="domain">
    <text evidence="11">The C2 domains have an essential, but non-catalytic function. They may facilitate interactions with other proteins and are required for lipid transport function.</text>
</comment>
<dbReference type="EMBL" id="GL996504">
    <property type="protein sequence ID" value="EGW31095.1"/>
    <property type="molecule type" value="Genomic_DNA"/>
</dbReference>
<dbReference type="KEGG" id="spaa:SPAPADRAFT_156773"/>
<dbReference type="eggNOG" id="KOG2419">
    <property type="taxonomic scope" value="Eukaryota"/>
</dbReference>
<reference evidence="14 15" key="1">
    <citation type="journal article" date="2011" name="Proc. Natl. Acad. Sci. U.S.A.">
        <title>Comparative genomics of xylose-fermenting fungi for enhanced biofuel production.</title>
        <authorList>
            <person name="Wohlbach D.J."/>
            <person name="Kuo A."/>
            <person name="Sato T.K."/>
            <person name="Potts K.M."/>
            <person name="Salamov A.A."/>
            <person name="LaButti K.M."/>
            <person name="Sun H."/>
            <person name="Clum A."/>
            <person name="Pangilinan J.L."/>
            <person name="Lindquist E.A."/>
            <person name="Lucas S."/>
            <person name="Lapidus A."/>
            <person name="Jin M."/>
            <person name="Gunawan C."/>
            <person name="Balan V."/>
            <person name="Dale B.E."/>
            <person name="Jeffries T.W."/>
            <person name="Zinkel R."/>
            <person name="Barry K.W."/>
            <person name="Grigoriev I.V."/>
            <person name="Gasch A.P."/>
        </authorList>
    </citation>
    <scope>NUCLEOTIDE SEQUENCE [LARGE SCALE GENOMIC DNA]</scope>
    <source>
        <strain evidence="15">NRRL Y-27907 / 11-Y1</strain>
    </source>
</reference>
<evidence type="ECO:0000256" key="1">
    <source>
        <dbReference type="ARBA" id="ARBA00005189"/>
    </source>
</evidence>
<accession>G3ASH7</accession>
<evidence type="ECO:0000256" key="9">
    <source>
        <dbReference type="ARBA" id="ARBA00023264"/>
    </source>
</evidence>
<dbReference type="GO" id="GO:0010008">
    <property type="term" value="C:endosome membrane"/>
    <property type="evidence" value="ECO:0007669"/>
    <property type="project" value="UniProtKB-SubCell"/>
</dbReference>
<evidence type="ECO:0000256" key="8">
    <source>
        <dbReference type="ARBA" id="ARBA00023239"/>
    </source>
</evidence>
<evidence type="ECO:0000256" key="4">
    <source>
        <dbReference type="ARBA" id="ARBA00023098"/>
    </source>
</evidence>
<keyword evidence="10 11" id="KW-0670">Pyruvate</keyword>
<evidence type="ECO:0000259" key="13">
    <source>
        <dbReference type="PROSITE" id="PS50004"/>
    </source>
</evidence>
<keyword evidence="15" id="KW-1185">Reference proteome</keyword>
<dbReference type="PANTHER" id="PTHR10067">
    <property type="entry name" value="PHOSPHATIDYLSERINE DECARBOXYLASE"/>
    <property type="match status" value="1"/>
</dbReference>
<dbReference type="InterPro" id="IPR000008">
    <property type="entry name" value="C2_dom"/>
</dbReference>
<dbReference type="Pfam" id="PF00168">
    <property type="entry name" value="C2"/>
    <property type="match status" value="2"/>
</dbReference>
<name>G3ASH7_SPAPN</name>
<dbReference type="Pfam" id="PF02666">
    <property type="entry name" value="PS_Dcarbxylase"/>
    <property type="match status" value="1"/>
</dbReference>
<keyword evidence="6 11" id="KW-0865">Zymogen</keyword>
<comment type="pathway">
    <text evidence="11">Phospholipid metabolism; phosphatidylethanolamine biosynthesis; phosphatidylethanolamine from CDP-diacylglycerol: step 2/2.</text>
</comment>
<dbReference type="OrthoDB" id="67700at2759"/>
<dbReference type="AlphaFoldDB" id="G3ASH7"/>
<dbReference type="NCBIfam" id="TIGR00163">
    <property type="entry name" value="PS_decarb"/>
    <property type="match status" value="1"/>
</dbReference>
<comment type="subcellular location">
    <subcellularLocation>
        <location evidence="11">Golgi apparatus membrane</location>
        <topology evidence="11">Peripheral membrane protein</topology>
        <orientation evidence="11">Cytoplasmic side</orientation>
    </subcellularLocation>
    <subcellularLocation>
        <location evidence="11">Endosome membrane</location>
        <topology evidence="11">Peripheral membrane protein</topology>
        <orientation evidence="11">Cytoplasmic side</orientation>
    </subcellularLocation>
</comment>
<dbReference type="PANTHER" id="PTHR10067:SF17">
    <property type="entry name" value="PHOSPHATIDYLSERINE DECARBOXYLASE PROENZYME 2"/>
    <property type="match status" value="1"/>
</dbReference>
<feature type="region of interest" description="Disordered" evidence="12">
    <location>
        <begin position="1"/>
        <end position="25"/>
    </location>
</feature>
<keyword evidence="3 11" id="KW-0210">Decarboxylase</keyword>
<keyword evidence="8 11" id="KW-0456">Lyase</keyword>
<dbReference type="OMA" id="TCASRDW"/>
<comment type="subunit">
    <text evidence="11">Heterodimer of a large membrane-associated beta subunit and a small pyruvoyl-containing alpha subunit. Interacts with pstB2. This interaction may be a means to structurally tether the donor membrane (ER) harboring PstB2 to acceptor membranes (Golgi/endosomes) harboring PSD2 during PtdSer transport to the site of PtdEtn synthesis.</text>
</comment>
<evidence type="ECO:0000256" key="5">
    <source>
        <dbReference type="ARBA" id="ARBA00023136"/>
    </source>
</evidence>
<sequence length="1057" mass="121175">MKQRFHRPKSNSVSSASSQEGPPPIDLNSRLFLKINANRAADLVSTSSTTNSLLSPHKYSSRKSINPVLIVQVNQTITSTSKKLNTNQPSWDDAILVPLKHNDFSQMMILTIWDKHKRYKNYLGELRLSIRDLFYEDGKFKEKTELKWYRLSSSESQRTFVTGSLLVSFELVSKRRKRGSRRTRRNNSSSSISDKEVLFKEWLDSLVHPVSQPDSTNPDEQGFYQNTGDVIDVSDDESDVDTGNMGTHNRVLKLQEEQEDPSSLSEVSTDSFSDDSWIASDLSTSPKMSRLDKLKRKRKKRNGTGNFEFGRNGHNEIAGVAFIEIVSCSGLPPIRNFTRTAYDMDPFVVVTFGKKTFRTSWKRHTLNPIFNERIALEVLSSEQNFNIQFLVLDKDHFSFHDNIARITLPLRDLTEYATVTNMSRNPDSIDEGLSTGNESPSNVSIRIVDDEDLVKSIRRKKFSRKKVITSSHIDTTKFRVMSLALDLQEKYLGQFGDYNPELKIRVRFEAYDDLRRKFWSTLLQQYKVNDGEGYDYFELLSLLDTFGCFNSDEIVNGFYNTLGKSVWGGDLLTHEEIINALENHVQSAKNGDDSKLFQFERCPICNQKRFSKRQDLDIITHFAICASKDWSIVNKLLVSSYVTPHQATKKWFTKVLIKLTYGKYQLGGNSANILVQDRMSGIIMEEKMSVYVRLGIRLLYKGLDKAKTKRIRILLRKLSIKQGVKFDNPQSKADIIPFIKFHGLNLKDYLIENPSEYPTFNEFFYRKLKPNARPLEDESNPKIVSSPADCRCVVFETVDDATKLWIKGRNFTIAKLFNGNFNNLEKTDLFNASQCSLGIFRLAPQDYHRFHSPVDGVIQSMKEIEGEYYTVNPMAIRSELDVYGENIRTIIPIKTEHFGTVIMIAVGAMMVGSTVLLVKEGDKIGRGDEVGYFKFGGSTILLLFEKKRFQFDRDLVKNSSDCVETFVRVGQSIGHSPDVPEFDKRDYVEFKKLSATSKLNLIRVLTGGDVKDNREFNNWEAKNVSFSHEDLDDLQEDEDDFYDNESFDEEGSLEEDD</sequence>
<evidence type="ECO:0000256" key="2">
    <source>
        <dbReference type="ARBA" id="ARBA00022516"/>
    </source>
</evidence>
<dbReference type="GO" id="GO:0006656">
    <property type="term" value="P:phosphatidylcholine biosynthetic process"/>
    <property type="evidence" value="ECO:0007669"/>
    <property type="project" value="EnsemblFungi"/>
</dbReference>
<evidence type="ECO:0000256" key="3">
    <source>
        <dbReference type="ARBA" id="ARBA00022793"/>
    </source>
</evidence>
<dbReference type="UniPathway" id="UPA00558">
    <property type="reaction ID" value="UER00616"/>
</dbReference>
<feature type="compositionally biased region" description="Polar residues" evidence="12">
    <location>
        <begin position="10"/>
        <end position="20"/>
    </location>
</feature>
<comment type="cofactor">
    <cofactor evidence="11">
        <name>pyruvate</name>
        <dbReference type="ChEBI" id="CHEBI:15361"/>
    </cofactor>
    <text evidence="11">Binds 1 pyruvoyl group covalently per subunit.</text>
</comment>
<organism evidence="15">
    <name type="scientific">Spathaspora passalidarum (strain NRRL Y-27907 / 11-Y1)</name>
    <dbReference type="NCBI Taxonomy" id="619300"/>
    <lineage>
        <taxon>Eukaryota</taxon>
        <taxon>Fungi</taxon>
        <taxon>Dikarya</taxon>
        <taxon>Ascomycota</taxon>
        <taxon>Saccharomycotina</taxon>
        <taxon>Pichiomycetes</taxon>
        <taxon>Debaryomycetaceae</taxon>
        <taxon>Spathaspora</taxon>
    </lineage>
</organism>
<dbReference type="EC" id="4.1.1.65" evidence="11"/>
<feature type="active site" description="Charge relay system; for autoendoproteolytic cleavage activity" evidence="11">
    <location>
        <position position="851"/>
    </location>
</feature>
<keyword evidence="9 11" id="KW-1208">Phospholipid metabolism</keyword>
<keyword evidence="7 11" id="KW-0594">Phospholipid biosynthesis</keyword>
<dbReference type="Gene3D" id="2.60.40.150">
    <property type="entry name" value="C2 domain"/>
    <property type="match status" value="2"/>
</dbReference>